<dbReference type="PROSITE" id="PS50096">
    <property type="entry name" value="IQ"/>
    <property type="match status" value="2"/>
</dbReference>
<evidence type="ECO:0000313" key="4">
    <source>
        <dbReference type="EMBL" id="VFQ88562.1"/>
    </source>
</evidence>
<dbReference type="InterPro" id="IPR027417">
    <property type="entry name" value="P-loop_NTPase"/>
</dbReference>
<dbReference type="Pfam" id="PF00612">
    <property type="entry name" value="IQ"/>
    <property type="match status" value="2"/>
</dbReference>
<evidence type="ECO:0000256" key="2">
    <source>
        <dbReference type="ARBA" id="ARBA00022860"/>
    </source>
</evidence>
<accession>A0A484MID8</accession>
<dbReference type="SMART" id="SM00015">
    <property type="entry name" value="IQ"/>
    <property type="match status" value="2"/>
</dbReference>
<dbReference type="SUPFAM" id="SSF52540">
    <property type="entry name" value="P-loop containing nucleoside triphosphate hydrolases"/>
    <property type="match status" value="1"/>
</dbReference>
<protein>
    <recommendedName>
        <fullName evidence="6">Myosin motor domain-containing protein</fullName>
    </recommendedName>
</protein>
<dbReference type="AlphaFoldDB" id="A0A484MID8"/>
<name>A0A484MID8_9ASTE</name>
<evidence type="ECO:0008006" key="6">
    <source>
        <dbReference type="Google" id="ProtNLM"/>
    </source>
</evidence>
<evidence type="ECO:0000256" key="1">
    <source>
        <dbReference type="ARBA" id="ARBA00004474"/>
    </source>
</evidence>
<dbReference type="Gene3D" id="1.20.5.190">
    <property type="match status" value="1"/>
</dbReference>
<dbReference type="OrthoDB" id="683848at2759"/>
<dbReference type="InterPro" id="IPR000048">
    <property type="entry name" value="IQ_motif_EF-hand-BS"/>
</dbReference>
<evidence type="ECO:0000256" key="3">
    <source>
        <dbReference type="SAM" id="MobiDB-lite"/>
    </source>
</evidence>
<dbReference type="GO" id="GO:0009536">
    <property type="term" value="C:plastid"/>
    <property type="evidence" value="ECO:0007669"/>
    <property type="project" value="UniProtKB-SubCell"/>
</dbReference>
<feature type="compositionally biased region" description="Basic and acidic residues" evidence="3">
    <location>
        <begin position="21"/>
        <end position="32"/>
    </location>
</feature>
<comment type="subcellular location">
    <subcellularLocation>
        <location evidence="1">Plastid</location>
    </subcellularLocation>
</comment>
<proteinExistence type="predicted"/>
<keyword evidence="2" id="KW-0112">Calmodulin-binding</keyword>
<reference evidence="4 5" key="1">
    <citation type="submission" date="2018-04" db="EMBL/GenBank/DDBJ databases">
        <authorList>
            <person name="Vogel A."/>
        </authorList>
    </citation>
    <scope>NUCLEOTIDE SEQUENCE [LARGE SCALE GENOMIC DNA]</scope>
</reference>
<sequence>MGTECEMRALSSLELMLLDLRRAEQEPQEDSKPPPLPARPVVKLRPPRPRKKQPFMSGKSQFRQVKEGKDAFLDSIPQLESSDMGDRLIDFNEDVEEKERKNLLKGVMVIQRSYRGHQAYNYYHELKRGAITLQSCIRGWFARRAFTKRVANQDANKTEVVKIPQRVLLDLGRKRRCNARRRCGKIT</sequence>
<evidence type="ECO:0000313" key="5">
    <source>
        <dbReference type="Proteomes" id="UP000595140"/>
    </source>
</evidence>
<dbReference type="GO" id="GO:0005516">
    <property type="term" value="F:calmodulin binding"/>
    <property type="evidence" value="ECO:0007669"/>
    <property type="project" value="UniProtKB-KW"/>
</dbReference>
<feature type="region of interest" description="Disordered" evidence="3">
    <location>
        <begin position="21"/>
        <end position="61"/>
    </location>
</feature>
<dbReference type="EMBL" id="OOIL02003592">
    <property type="protein sequence ID" value="VFQ88562.1"/>
    <property type="molecule type" value="Genomic_DNA"/>
</dbReference>
<dbReference type="Proteomes" id="UP000595140">
    <property type="component" value="Unassembled WGS sequence"/>
</dbReference>
<gene>
    <name evidence="4" type="ORF">CCAM_LOCUS30338</name>
</gene>
<organism evidence="4 5">
    <name type="scientific">Cuscuta campestris</name>
    <dbReference type="NCBI Taxonomy" id="132261"/>
    <lineage>
        <taxon>Eukaryota</taxon>
        <taxon>Viridiplantae</taxon>
        <taxon>Streptophyta</taxon>
        <taxon>Embryophyta</taxon>
        <taxon>Tracheophyta</taxon>
        <taxon>Spermatophyta</taxon>
        <taxon>Magnoliopsida</taxon>
        <taxon>eudicotyledons</taxon>
        <taxon>Gunneridae</taxon>
        <taxon>Pentapetalae</taxon>
        <taxon>asterids</taxon>
        <taxon>lamiids</taxon>
        <taxon>Solanales</taxon>
        <taxon>Convolvulaceae</taxon>
        <taxon>Cuscuteae</taxon>
        <taxon>Cuscuta</taxon>
        <taxon>Cuscuta subgen. Grammica</taxon>
        <taxon>Cuscuta sect. Cleistogrammica</taxon>
    </lineage>
</organism>
<keyword evidence="5" id="KW-1185">Reference proteome</keyword>